<dbReference type="Proteomes" id="UP001595817">
    <property type="component" value="Unassembled WGS sequence"/>
</dbReference>
<dbReference type="Pfam" id="PF10673">
    <property type="entry name" value="DUF2487"/>
    <property type="match status" value="1"/>
</dbReference>
<comment type="caution">
    <text evidence="1">The sequence shown here is derived from an EMBL/GenBank/DDBJ whole genome shotgun (WGS) entry which is preliminary data.</text>
</comment>
<reference evidence="2" key="1">
    <citation type="journal article" date="2019" name="Int. J. Syst. Evol. Microbiol.">
        <title>The Global Catalogue of Microorganisms (GCM) 10K type strain sequencing project: providing services to taxonomists for standard genome sequencing and annotation.</title>
        <authorList>
            <consortium name="The Broad Institute Genomics Platform"/>
            <consortium name="The Broad Institute Genome Sequencing Center for Infectious Disease"/>
            <person name="Wu L."/>
            <person name="Ma J."/>
        </authorList>
    </citation>
    <scope>NUCLEOTIDE SEQUENCE [LARGE SCALE GENOMIC DNA]</scope>
    <source>
        <strain evidence="2">CCUG 59778</strain>
    </source>
</reference>
<evidence type="ECO:0000313" key="1">
    <source>
        <dbReference type="EMBL" id="MFC4410953.1"/>
    </source>
</evidence>
<sequence length="149" mass="17192">MNWEAKSIDTIIEQKEYIDSALIPLILIEGTPEGMKQSASAAEFLMNLTPFIEKQFKGRIVQFPPFSYTPESDKGRLSAEWKSELDKTGFKHYIFLTTDRSWSESGELPEAVHIPSIPLEHMDKQVKQSVLQDQLRQLIPLLSKRWNEL</sequence>
<organism evidence="1 2">
    <name type="scientific">Chungangia koreensis</name>
    <dbReference type="NCBI Taxonomy" id="752657"/>
    <lineage>
        <taxon>Bacteria</taxon>
        <taxon>Bacillati</taxon>
        <taxon>Bacillota</taxon>
        <taxon>Bacilli</taxon>
        <taxon>Lactobacillales</taxon>
        <taxon>Chungangia</taxon>
    </lineage>
</organism>
<proteinExistence type="predicted"/>
<keyword evidence="2" id="KW-1185">Reference proteome</keyword>
<gene>
    <name evidence="1" type="ORF">ACFOZY_11040</name>
</gene>
<dbReference type="EMBL" id="JBHSEC010000019">
    <property type="protein sequence ID" value="MFC4410953.1"/>
    <property type="molecule type" value="Genomic_DNA"/>
</dbReference>
<dbReference type="RefSeq" id="WP_378155373.1">
    <property type="nucleotide sequence ID" value="NZ_JBHSEC010000019.1"/>
</dbReference>
<evidence type="ECO:0000313" key="2">
    <source>
        <dbReference type="Proteomes" id="UP001595817"/>
    </source>
</evidence>
<accession>A0ABV8X6B5</accession>
<name>A0ABV8X6B5_9LACT</name>
<dbReference type="InterPro" id="IPR019615">
    <property type="entry name" value="DUF2487"/>
</dbReference>
<protein>
    <submittedName>
        <fullName evidence="1">DUF2487 family protein</fullName>
    </submittedName>
</protein>